<feature type="domain" description="Restriction system protein Mrr-like N-terminal" evidence="2">
    <location>
        <begin position="209"/>
        <end position="293"/>
    </location>
</feature>
<feature type="domain" description="GmrSD restriction endonucleases N-terminal" evidence="1">
    <location>
        <begin position="373"/>
        <end position="505"/>
    </location>
</feature>
<dbReference type="EMBL" id="FNEZ01000001">
    <property type="protein sequence ID" value="SDJ28663.1"/>
    <property type="molecule type" value="Genomic_DNA"/>
</dbReference>
<protein>
    <recommendedName>
        <fullName evidence="6">DUF262 domain-containing protein</fullName>
    </recommendedName>
</protein>
<dbReference type="InterPro" id="IPR046894">
    <property type="entry name" value="MTaX1"/>
</dbReference>
<evidence type="ECO:0000259" key="3">
    <source>
        <dbReference type="Pfam" id="PF20296"/>
    </source>
</evidence>
<dbReference type="AlphaFoldDB" id="A0A1G8SHN5"/>
<dbReference type="PANTHER" id="PTHR39639">
    <property type="entry name" value="CHROMOSOME 16, WHOLE GENOME SHOTGUN SEQUENCE"/>
    <property type="match status" value="1"/>
</dbReference>
<feature type="domain" description="Methylase-associated X1" evidence="3">
    <location>
        <begin position="61"/>
        <end position="177"/>
    </location>
</feature>
<dbReference type="PANTHER" id="PTHR39639:SF1">
    <property type="entry name" value="DUF262 DOMAIN-CONTAINING PROTEIN"/>
    <property type="match status" value="1"/>
</dbReference>
<organism evidence="4 5">
    <name type="scientific">Flavobacterium noncentrifugens</name>
    <dbReference type="NCBI Taxonomy" id="1128970"/>
    <lineage>
        <taxon>Bacteria</taxon>
        <taxon>Pseudomonadati</taxon>
        <taxon>Bacteroidota</taxon>
        <taxon>Flavobacteriia</taxon>
        <taxon>Flavobacteriales</taxon>
        <taxon>Flavobacteriaceae</taxon>
        <taxon>Flavobacterium</taxon>
    </lineage>
</organism>
<dbReference type="Proteomes" id="UP000199580">
    <property type="component" value="Unassembled WGS sequence"/>
</dbReference>
<proteinExistence type="predicted"/>
<reference evidence="4 5" key="1">
    <citation type="submission" date="2016-10" db="EMBL/GenBank/DDBJ databases">
        <authorList>
            <person name="de Groot N.N."/>
        </authorList>
    </citation>
    <scope>NUCLEOTIDE SEQUENCE [LARGE SCALE GENOMIC DNA]</scope>
    <source>
        <strain evidence="4 5">CGMCC 1.10076</strain>
    </source>
</reference>
<dbReference type="RefSeq" id="WP_091391738.1">
    <property type="nucleotide sequence ID" value="NZ_BKAI01000002.1"/>
</dbReference>
<evidence type="ECO:0008006" key="6">
    <source>
        <dbReference type="Google" id="ProtNLM"/>
    </source>
</evidence>
<evidence type="ECO:0000259" key="2">
    <source>
        <dbReference type="Pfam" id="PF14338"/>
    </source>
</evidence>
<accession>A0A1G8SHN5</accession>
<dbReference type="Pfam" id="PF14338">
    <property type="entry name" value="Mrr_N"/>
    <property type="match status" value="1"/>
</dbReference>
<dbReference type="Pfam" id="PF03235">
    <property type="entry name" value="GmrSD_N"/>
    <property type="match status" value="1"/>
</dbReference>
<dbReference type="InterPro" id="IPR025745">
    <property type="entry name" value="Mrr-like_N_dom"/>
</dbReference>
<evidence type="ECO:0000259" key="1">
    <source>
        <dbReference type="Pfam" id="PF03235"/>
    </source>
</evidence>
<keyword evidence="5" id="KW-1185">Reference proteome</keyword>
<dbReference type="Pfam" id="PF20296">
    <property type="entry name" value="MTaX1"/>
    <property type="match status" value="1"/>
</dbReference>
<dbReference type="OrthoDB" id="9764212at2"/>
<evidence type="ECO:0000313" key="5">
    <source>
        <dbReference type="Proteomes" id="UP000199580"/>
    </source>
</evidence>
<evidence type="ECO:0000313" key="4">
    <source>
        <dbReference type="EMBL" id="SDJ28663.1"/>
    </source>
</evidence>
<dbReference type="InterPro" id="IPR004919">
    <property type="entry name" value="GmrSD_N"/>
</dbReference>
<name>A0A1G8SHN5_9FLAO</name>
<dbReference type="STRING" id="1128970.SAMN04487935_0559"/>
<gene>
    <name evidence="4" type="ORF">SAMN04487935_0559</name>
</gene>
<sequence>MIHFEANLDGSVEPGEAYTNFNEATKIFEMFSDLGWKPALRNSGRGGYFLFEVRIESVIYRIHLYLKKVTFGGRDNRQYEKRAQFSAGLDRAGFEIGQEKQNEFALIIGIYKREKFPNIVLCAWDIEDWGRNVGRAFNCFVDVHKIAEAYEKKISQHRTSIGQIVCCFVPEKFKFYIDNRSELHKNLLPNFDNLFFEDLQPGQSGIPKYQDLYQYVIDTLKKLDGSASIDIMEEEIAVELGLSDEEKQMPHNPNEGSRTKLGYQLAWARNYLKRAGLIENPKRTIWALTQLGWNIQTIDKIEISQTVSQAEIQNEIERDSLFTVKSEDDIEIEDEPINLTIENPFDPNLVDIRTRTMSLDLLIKRLENDEIDMNTSFQRKANLWNKTKQSRLIESILVKFPLPAFYFDGSNDDKWLVVDGLQRLSAIHNYVNKQAFGLENPEFLGQFRDLKFRELPSYLQRRIQEFEVTAYVIAAGTPKVLKYNVFKRINTGGLTLTSQEIRNALNQGKASKFVKKLAEMRAFKMATDYSIPEDRMLDQEFVTRFLAFYLFDTDVYNSDLDGFLNKTMEYLNTLDDEEQNKIQSDFNKGLLASHKIFGRDAFRKRFSRRDKRKPINKALFEVWSVSLSKQDAQQIDFLVQNKETLIDIFIARLKNDEEFNKSISSSTGDKSRVKRRFAEVESIIASTLITL</sequence>